<proteinExistence type="predicted"/>
<sequence>MGGVDIHDRLCLQRYSITRFVGFRKYYGASYIVCKDQCDAPFDALEVHEVASLTTYPAPRVVYDTFSPAKATVATLAGVKNVSPHVAEILDEWRNQDTQPKQRQRACNDCSMMKETHTTALHAMKTTHVYLCMRPRQIFRGVTMVCSDVGHNEWKEKLRPSDAEAAFLAKLTGLSNDFTYIMPGRKKKGGVRGRDYFVEEEELMKNLNQLDLGMWTNISGMHLRRKPAAAKSKPSTRPPKRGGGTEHRRASSSCKERNDVRKNTELDTAPVADKGG</sequence>
<dbReference type="Proteomes" id="UP000237271">
    <property type="component" value="Unassembled WGS sequence"/>
</dbReference>
<reference evidence="2 3" key="1">
    <citation type="journal article" date="2017" name="Genome Biol. Evol.">
        <title>Phytophthora megakarya and P. palmivora, closely related causal agents of cacao black pod rot, underwent increases in genome sizes and gene numbers by different mechanisms.</title>
        <authorList>
            <person name="Ali S.S."/>
            <person name="Shao J."/>
            <person name="Lary D.J."/>
            <person name="Kronmiller B."/>
            <person name="Shen D."/>
            <person name="Strem M.D."/>
            <person name="Amoako-Attah I."/>
            <person name="Akrofi A.Y."/>
            <person name="Begoude B.A."/>
            <person name="Ten Hoopen G.M."/>
            <person name="Coulibaly K."/>
            <person name="Kebe B.I."/>
            <person name="Melnick R.L."/>
            <person name="Guiltinan M.J."/>
            <person name="Tyler B.M."/>
            <person name="Meinhardt L.W."/>
            <person name="Bailey B.A."/>
        </authorList>
    </citation>
    <scope>NUCLEOTIDE SEQUENCE [LARGE SCALE GENOMIC DNA]</scope>
    <source>
        <strain evidence="3">sbr112.9</strain>
    </source>
</reference>
<dbReference type="EMBL" id="NCKW01008091">
    <property type="protein sequence ID" value="POM68683.1"/>
    <property type="molecule type" value="Genomic_DNA"/>
</dbReference>
<name>A0A2P4XT05_9STRA</name>
<keyword evidence="3" id="KW-1185">Reference proteome</keyword>
<comment type="caution">
    <text evidence="2">The sequence shown here is derived from an EMBL/GenBank/DDBJ whole genome shotgun (WGS) entry which is preliminary data.</text>
</comment>
<feature type="compositionally biased region" description="Basic and acidic residues" evidence="1">
    <location>
        <begin position="243"/>
        <end position="265"/>
    </location>
</feature>
<evidence type="ECO:0000256" key="1">
    <source>
        <dbReference type="SAM" id="MobiDB-lite"/>
    </source>
</evidence>
<feature type="region of interest" description="Disordered" evidence="1">
    <location>
        <begin position="224"/>
        <end position="276"/>
    </location>
</feature>
<gene>
    <name evidence="2" type="ORF">PHPALM_15128</name>
</gene>
<protein>
    <submittedName>
        <fullName evidence="2">Uncharacterized protein</fullName>
    </submittedName>
</protein>
<accession>A0A2P4XT05</accession>
<organism evidence="2 3">
    <name type="scientific">Phytophthora palmivora</name>
    <dbReference type="NCBI Taxonomy" id="4796"/>
    <lineage>
        <taxon>Eukaryota</taxon>
        <taxon>Sar</taxon>
        <taxon>Stramenopiles</taxon>
        <taxon>Oomycota</taxon>
        <taxon>Peronosporomycetes</taxon>
        <taxon>Peronosporales</taxon>
        <taxon>Peronosporaceae</taxon>
        <taxon>Phytophthora</taxon>
    </lineage>
</organism>
<evidence type="ECO:0000313" key="3">
    <source>
        <dbReference type="Proteomes" id="UP000237271"/>
    </source>
</evidence>
<evidence type="ECO:0000313" key="2">
    <source>
        <dbReference type="EMBL" id="POM68683.1"/>
    </source>
</evidence>
<dbReference type="AlphaFoldDB" id="A0A2P4XT05"/>